<evidence type="ECO:0000313" key="1">
    <source>
        <dbReference type="EMBL" id="OKP08593.1"/>
    </source>
</evidence>
<dbReference type="Proteomes" id="UP000186955">
    <property type="component" value="Unassembled WGS sequence"/>
</dbReference>
<proteinExistence type="predicted"/>
<gene>
    <name evidence="1" type="ORF">PENSUB_5580</name>
</gene>
<accession>A0A1Q5U803</accession>
<name>A0A1Q5U803_9EURO</name>
<reference evidence="1 2" key="1">
    <citation type="submission" date="2016-10" db="EMBL/GenBank/DDBJ databases">
        <title>Genome sequence of the ascomycete fungus Penicillium subrubescens.</title>
        <authorList>
            <person name="De Vries R.P."/>
            <person name="Peng M."/>
            <person name="Dilokpimol A."/>
            <person name="Hilden K."/>
            <person name="Makela M.R."/>
            <person name="Grigoriev I."/>
            <person name="Riley R."/>
            <person name="Granchi Z."/>
        </authorList>
    </citation>
    <scope>NUCLEOTIDE SEQUENCE [LARGE SCALE GENOMIC DNA]</scope>
    <source>
        <strain evidence="1 2">CBS 132785</strain>
    </source>
</reference>
<organism evidence="1 2">
    <name type="scientific">Penicillium subrubescens</name>
    <dbReference type="NCBI Taxonomy" id="1316194"/>
    <lineage>
        <taxon>Eukaryota</taxon>
        <taxon>Fungi</taxon>
        <taxon>Dikarya</taxon>
        <taxon>Ascomycota</taxon>
        <taxon>Pezizomycotina</taxon>
        <taxon>Eurotiomycetes</taxon>
        <taxon>Eurotiomycetidae</taxon>
        <taxon>Eurotiales</taxon>
        <taxon>Aspergillaceae</taxon>
        <taxon>Penicillium</taxon>
    </lineage>
</organism>
<sequence>MASQLHELSERPPRYITKEEAALINSENIDDLQIYRASLWAREKIEIIPLARELLAVEYELLSIDQRLAAKIAKYGPRTTLAGQKRSQHWCKEREWYAKMAAIPDGPFLRGMDLWRSTPKWYMHPVLVQDCAGRGGCCGRKCGCCLRRHDSSVTKLTAGHCTLECSCCEQVRDFELTSSQKKDMKELFDLRVDTWYSYRILLASSQGLTFEDLVEPLDLVEEGSDTGTEATEVTEGGYVSVSGKV</sequence>
<dbReference type="AlphaFoldDB" id="A0A1Q5U803"/>
<comment type="caution">
    <text evidence="1">The sequence shown here is derived from an EMBL/GenBank/DDBJ whole genome shotgun (WGS) entry which is preliminary data.</text>
</comment>
<dbReference type="EMBL" id="MNBE01000567">
    <property type="protein sequence ID" value="OKP08593.1"/>
    <property type="molecule type" value="Genomic_DNA"/>
</dbReference>
<protein>
    <submittedName>
        <fullName evidence="1">Uncharacterized protein</fullName>
    </submittedName>
</protein>
<dbReference type="STRING" id="1316194.A0A1Q5U803"/>
<evidence type="ECO:0000313" key="2">
    <source>
        <dbReference type="Proteomes" id="UP000186955"/>
    </source>
</evidence>
<keyword evidence="2" id="KW-1185">Reference proteome</keyword>